<dbReference type="SUPFAM" id="SSF103473">
    <property type="entry name" value="MFS general substrate transporter"/>
    <property type="match status" value="1"/>
</dbReference>
<feature type="transmembrane region" description="Helical" evidence="8">
    <location>
        <begin position="352"/>
        <end position="371"/>
    </location>
</feature>
<dbReference type="GO" id="GO:0016020">
    <property type="term" value="C:membrane"/>
    <property type="evidence" value="ECO:0007669"/>
    <property type="project" value="UniProtKB-SubCell"/>
</dbReference>
<comment type="similarity">
    <text evidence="2">Belongs to the major facilitator superfamily. Monocarboxylate porter (TC 2.A.1.13) family.</text>
</comment>
<evidence type="ECO:0000256" key="5">
    <source>
        <dbReference type="ARBA" id="ARBA00022989"/>
    </source>
</evidence>
<feature type="transmembrane region" description="Helical" evidence="8">
    <location>
        <begin position="148"/>
        <end position="168"/>
    </location>
</feature>
<keyword evidence="6 8" id="KW-0472">Membrane</keyword>
<keyword evidence="11" id="KW-1185">Reference proteome</keyword>
<dbReference type="PROSITE" id="PS50850">
    <property type="entry name" value="MFS"/>
    <property type="match status" value="1"/>
</dbReference>
<dbReference type="InterPro" id="IPR050327">
    <property type="entry name" value="Proton-linked_MCT"/>
</dbReference>
<evidence type="ECO:0000256" key="7">
    <source>
        <dbReference type="ARBA" id="ARBA00023180"/>
    </source>
</evidence>
<evidence type="ECO:0000256" key="3">
    <source>
        <dbReference type="ARBA" id="ARBA00022448"/>
    </source>
</evidence>
<feature type="transmembrane region" description="Helical" evidence="8">
    <location>
        <begin position="92"/>
        <end position="110"/>
    </location>
</feature>
<evidence type="ECO:0000313" key="10">
    <source>
        <dbReference type="EMBL" id="CEI63489.1"/>
    </source>
</evidence>
<feature type="transmembrane region" description="Helical" evidence="8">
    <location>
        <begin position="225"/>
        <end position="247"/>
    </location>
</feature>
<keyword evidence="5 8" id="KW-1133">Transmembrane helix</keyword>
<dbReference type="CDD" id="cd17352">
    <property type="entry name" value="MFS_MCT_SLC16"/>
    <property type="match status" value="1"/>
</dbReference>
<dbReference type="AlphaFoldDB" id="A0A2L2T215"/>
<keyword evidence="7" id="KW-0325">Glycoprotein</keyword>
<name>A0A2L2T215_9HYPO</name>
<evidence type="ECO:0000259" key="9">
    <source>
        <dbReference type="PROSITE" id="PS50850"/>
    </source>
</evidence>
<sequence>METGQMPISSSKSPDGGLEAWLVVLGAWCASFCCFGWVNSIGVFQAYFQSDLLKNYSPSTISWIPSLQIFFIMGLKGPVVGKLYDNYGPRRTILVGTFMHVFGLMMTSLSNSYYQVLLGQGVCSAIGVAAVFHPAINSVHGWFDRQKGTAFGILSTGSSIGGIIFPIMVTRIIDKQGFGWAMRISAFMILGLLLITNLTIRNHNPPQPQKWTSAQFLRPMREPEFILLACGFFCLTYGVFIPINYLPTQAQSVGVNPKLTQYLASILNAGSLFGRLSSGILADKIGRYNTFIIVCYLTTIWILALWIPTNTQQAIIAFAALFGFSSGAYISLISPLVAQVSSLHEIGLRTGLIYLGCAIGGLTTNPISGAIVSGSLGWTGPKVFAGLFCFVGTTSILMARAQCTGWKVGVVF</sequence>
<feature type="transmembrane region" description="Helical" evidence="8">
    <location>
        <begin position="180"/>
        <end position="200"/>
    </location>
</feature>
<dbReference type="Proteomes" id="UP000245910">
    <property type="component" value="Chromosome I"/>
</dbReference>
<reference evidence="11" key="1">
    <citation type="submission" date="2014-10" db="EMBL/GenBank/DDBJ databases">
        <authorList>
            <person name="King R."/>
        </authorList>
    </citation>
    <scope>NUCLEOTIDE SEQUENCE [LARGE SCALE GENOMIC DNA]</scope>
    <source>
        <strain evidence="11">A3/5</strain>
    </source>
</reference>
<evidence type="ECO:0000256" key="6">
    <source>
        <dbReference type="ARBA" id="ARBA00023136"/>
    </source>
</evidence>
<dbReference type="InterPro" id="IPR011701">
    <property type="entry name" value="MFS"/>
</dbReference>
<evidence type="ECO:0000256" key="8">
    <source>
        <dbReference type="SAM" id="Phobius"/>
    </source>
</evidence>
<organism evidence="10 11">
    <name type="scientific">Fusarium venenatum</name>
    <dbReference type="NCBI Taxonomy" id="56646"/>
    <lineage>
        <taxon>Eukaryota</taxon>
        <taxon>Fungi</taxon>
        <taxon>Dikarya</taxon>
        <taxon>Ascomycota</taxon>
        <taxon>Pezizomycotina</taxon>
        <taxon>Sordariomycetes</taxon>
        <taxon>Hypocreomycetidae</taxon>
        <taxon>Hypocreales</taxon>
        <taxon>Nectriaceae</taxon>
        <taxon>Fusarium</taxon>
    </lineage>
</organism>
<feature type="domain" description="Major facilitator superfamily (MFS) profile" evidence="9">
    <location>
        <begin position="224"/>
        <end position="412"/>
    </location>
</feature>
<feature type="transmembrane region" description="Helical" evidence="8">
    <location>
        <begin position="383"/>
        <end position="399"/>
    </location>
</feature>
<keyword evidence="4 8" id="KW-0812">Transmembrane</keyword>
<evidence type="ECO:0000313" key="11">
    <source>
        <dbReference type="Proteomes" id="UP000245910"/>
    </source>
</evidence>
<dbReference type="InterPro" id="IPR036259">
    <property type="entry name" value="MFS_trans_sf"/>
</dbReference>
<protein>
    <recommendedName>
        <fullName evidence="9">Major facilitator superfamily (MFS) profile domain-containing protein</fullName>
    </recommendedName>
</protein>
<dbReference type="PANTHER" id="PTHR11360:SF224">
    <property type="entry name" value="MAJOR FACILITATOR SUPERFAMILY (MFS) PROFILE DOMAIN-CONTAINING PROTEIN-RELATED"/>
    <property type="match status" value="1"/>
</dbReference>
<feature type="transmembrane region" description="Helical" evidence="8">
    <location>
        <begin position="21"/>
        <end position="48"/>
    </location>
</feature>
<feature type="transmembrane region" description="Helical" evidence="8">
    <location>
        <begin position="314"/>
        <end position="340"/>
    </location>
</feature>
<evidence type="ECO:0000256" key="2">
    <source>
        <dbReference type="ARBA" id="ARBA00006727"/>
    </source>
</evidence>
<dbReference type="Gene3D" id="1.20.1250.20">
    <property type="entry name" value="MFS general substrate transporter like domains"/>
    <property type="match status" value="2"/>
</dbReference>
<dbReference type="Pfam" id="PF07690">
    <property type="entry name" value="MFS_1"/>
    <property type="match status" value="1"/>
</dbReference>
<accession>A0A2L2T215</accession>
<evidence type="ECO:0000256" key="1">
    <source>
        <dbReference type="ARBA" id="ARBA00004141"/>
    </source>
</evidence>
<dbReference type="InterPro" id="IPR020846">
    <property type="entry name" value="MFS_dom"/>
</dbReference>
<dbReference type="GO" id="GO:0022857">
    <property type="term" value="F:transmembrane transporter activity"/>
    <property type="evidence" value="ECO:0007669"/>
    <property type="project" value="InterPro"/>
</dbReference>
<dbReference type="PANTHER" id="PTHR11360">
    <property type="entry name" value="MONOCARBOXYLATE TRANSPORTER"/>
    <property type="match status" value="1"/>
</dbReference>
<proteinExistence type="inferred from homology"/>
<feature type="transmembrane region" description="Helical" evidence="8">
    <location>
        <begin position="259"/>
        <end position="276"/>
    </location>
</feature>
<comment type="subcellular location">
    <subcellularLocation>
        <location evidence="1">Membrane</location>
        <topology evidence="1">Multi-pass membrane protein</topology>
    </subcellularLocation>
</comment>
<feature type="transmembrane region" description="Helical" evidence="8">
    <location>
        <begin position="60"/>
        <end position="80"/>
    </location>
</feature>
<keyword evidence="3" id="KW-0813">Transport</keyword>
<evidence type="ECO:0000256" key="4">
    <source>
        <dbReference type="ARBA" id="ARBA00022692"/>
    </source>
</evidence>
<feature type="transmembrane region" description="Helical" evidence="8">
    <location>
        <begin position="288"/>
        <end position="308"/>
    </location>
</feature>
<dbReference type="EMBL" id="LN649229">
    <property type="protein sequence ID" value="CEI63489.1"/>
    <property type="molecule type" value="Genomic_DNA"/>
</dbReference>
<feature type="transmembrane region" description="Helical" evidence="8">
    <location>
        <begin position="116"/>
        <end position="136"/>
    </location>
</feature>